<feature type="domain" description="ATPase AAA-type core" evidence="1">
    <location>
        <begin position="30"/>
        <end position="314"/>
    </location>
</feature>
<organism evidence="2 3">
    <name type="scientific">Listeria newyorkensis</name>
    <dbReference type="NCBI Taxonomy" id="1497681"/>
    <lineage>
        <taxon>Bacteria</taxon>
        <taxon>Bacillati</taxon>
        <taxon>Bacillota</taxon>
        <taxon>Bacilli</taxon>
        <taxon>Bacillales</taxon>
        <taxon>Listeriaceae</taxon>
        <taxon>Listeria</taxon>
    </lineage>
</organism>
<dbReference type="EMBL" id="JAARQN010000001">
    <property type="protein sequence ID" value="MBC1456735.1"/>
    <property type="molecule type" value="Genomic_DNA"/>
</dbReference>
<protein>
    <submittedName>
        <fullName evidence="2">AAA family ATPase</fullName>
    </submittedName>
</protein>
<comment type="caution">
    <text evidence="2">The sequence shown here is derived from an EMBL/GenBank/DDBJ whole genome shotgun (WGS) entry which is preliminary data.</text>
</comment>
<dbReference type="Proteomes" id="UP000569903">
    <property type="component" value="Unassembled WGS sequence"/>
</dbReference>
<dbReference type="RefSeq" id="WP_185388156.1">
    <property type="nucleotide sequence ID" value="NZ_JAARQN010000001.1"/>
</dbReference>
<dbReference type="GO" id="GO:0005524">
    <property type="term" value="F:ATP binding"/>
    <property type="evidence" value="ECO:0007669"/>
    <property type="project" value="InterPro"/>
</dbReference>
<sequence>MVKERFYVEEMRIERFRKLKDVELKFGKKITVVSGQNGVGKSNILSLLCSCSGTSKLKTYNNKNFQPEFYEYFILDKSEIAKDKDSKYGVFVNFKYSCEGGNPYVFTKSLTLKDDTETHGHVRIIPRTTNKYDKNISVLQAQQDVKRITKTGAAARVPIASQFVSLARLFPIGEANPKVTELHSRIKYNSISIVKKYRDWYNYVLPDSISEDEDTFIKLEKNLLESDSLALKLKNTPLEGQSIGQDNLGNIITSLINFYIISENEDYNGGILCIDEMDVSLHPDAQLRLFELLDIVSEELALQIIISSHSLTVIEKLLNNRKKSPDDYELIYLKNASMPYPTEILSIHHIKADLYMENYSVSPPVKVYFEDPNTQIIHKMLIDAAERLGMDTKLVADVEEIALALGKATLLKMNEQDQYFSSVCIILDGDGKYDGNYPNMYDHLQNEVKGSAQSSRAFNILTLPGHFPPEFYMYRIIYQYCENQEQHMRFWRSMDTVPDLTAYTVDRVKEHCISKVDLQKNSKINIFKSTDLQDYMIRFCEKTGILKDYYENNISELEKYINAYKEKIYILNSKNVAEKVY</sequence>
<dbReference type="PANTHER" id="PTHR43581:SF4">
    <property type="entry name" value="ATP_GTP PHOSPHATASE"/>
    <property type="match status" value="1"/>
</dbReference>
<reference evidence="2 3" key="1">
    <citation type="submission" date="2020-03" db="EMBL/GenBank/DDBJ databases">
        <title>Soil Listeria distribution.</title>
        <authorList>
            <person name="Liao J."/>
            <person name="Wiedmann M."/>
        </authorList>
    </citation>
    <scope>NUCLEOTIDE SEQUENCE [LARGE SCALE GENOMIC DNA]</scope>
    <source>
        <strain evidence="2 3">FSL L7-1614</strain>
    </source>
</reference>
<dbReference type="Pfam" id="PF13304">
    <property type="entry name" value="AAA_21"/>
    <property type="match status" value="1"/>
</dbReference>
<proteinExistence type="predicted"/>
<accession>A0A841YTY5</accession>
<evidence type="ECO:0000313" key="3">
    <source>
        <dbReference type="Proteomes" id="UP000569903"/>
    </source>
</evidence>
<name>A0A841YTY5_9LIST</name>
<evidence type="ECO:0000313" key="2">
    <source>
        <dbReference type="EMBL" id="MBC1456735.1"/>
    </source>
</evidence>
<dbReference type="PANTHER" id="PTHR43581">
    <property type="entry name" value="ATP/GTP PHOSPHATASE"/>
    <property type="match status" value="1"/>
</dbReference>
<dbReference type="AlphaFoldDB" id="A0A841YTY5"/>
<evidence type="ECO:0000259" key="1">
    <source>
        <dbReference type="Pfam" id="PF13304"/>
    </source>
</evidence>
<dbReference type="InterPro" id="IPR027417">
    <property type="entry name" value="P-loop_NTPase"/>
</dbReference>
<dbReference type="GO" id="GO:0016887">
    <property type="term" value="F:ATP hydrolysis activity"/>
    <property type="evidence" value="ECO:0007669"/>
    <property type="project" value="InterPro"/>
</dbReference>
<dbReference type="InterPro" id="IPR003959">
    <property type="entry name" value="ATPase_AAA_core"/>
</dbReference>
<dbReference type="SUPFAM" id="SSF52540">
    <property type="entry name" value="P-loop containing nucleoside triphosphate hydrolases"/>
    <property type="match status" value="1"/>
</dbReference>
<gene>
    <name evidence="2" type="ORF">HB850_03135</name>
</gene>
<dbReference type="Gene3D" id="3.40.50.300">
    <property type="entry name" value="P-loop containing nucleotide triphosphate hydrolases"/>
    <property type="match status" value="1"/>
</dbReference>
<dbReference type="InterPro" id="IPR051396">
    <property type="entry name" value="Bact_Antivir_Def_Nuclease"/>
</dbReference>